<feature type="region of interest" description="Disordered" evidence="1">
    <location>
        <begin position="255"/>
        <end position="274"/>
    </location>
</feature>
<accession>A0ABR4ARV1</accession>
<feature type="transmembrane region" description="Helical" evidence="2">
    <location>
        <begin position="7"/>
        <end position="32"/>
    </location>
</feature>
<evidence type="ECO:0000313" key="3">
    <source>
        <dbReference type="EMBL" id="KAL2047521.1"/>
    </source>
</evidence>
<keyword evidence="2" id="KW-1133">Transmembrane helix</keyword>
<protein>
    <submittedName>
        <fullName evidence="3">Uncharacterized protein</fullName>
    </submittedName>
</protein>
<keyword evidence="2" id="KW-0812">Transmembrane</keyword>
<evidence type="ECO:0000313" key="4">
    <source>
        <dbReference type="Proteomes" id="UP001590951"/>
    </source>
</evidence>
<proteinExistence type="predicted"/>
<evidence type="ECO:0000256" key="2">
    <source>
        <dbReference type="SAM" id="Phobius"/>
    </source>
</evidence>
<dbReference type="Proteomes" id="UP001590951">
    <property type="component" value="Unassembled WGS sequence"/>
</dbReference>
<dbReference type="EMBL" id="JBHFEH010000098">
    <property type="protein sequence ID" value="KAL2047521.1"/>
    <property type="molecule type" value="Genomic_DNA"/>
</dbReference>
<feature type="compositionally biased region" description="Polar residues" evidence="1">
    <location>
        <begin position="255"/>
        <end position="267"/>
    </location>
</feature>
<gene>
    <name evidence="3" type="ORF">ABVK25_011450</name>
</gene>
<organism evidence="3 4">
    <name type="scientific">Lepraria finkii</name>
    <dbReference type="NCBI Taxonomy" id="1340010"/>
    <lineage>
        <taxon>Eukaryota</taxon>
        <taxon>Fungi</taxon>
        <taxon>Dikarya</taxon>
        <taxon>Ascomycota</taxon>
        <taxon>Pezizomycotina</taxon>
        <taxon>Lecanoromycetes</taxon>
        <taxon>OSLEUM clade</taxon>
        <taxon>Lecanoromycetidae</taxon>
        <taxon>Lecanorales</taxon>
        <taxon>Lecanorineae</taxon>
        <taxon>Stereocaulaceae</taxon>
        <taxon>Lepraria</taxon>
    </lineage>
</organism>
<sequence length="560" mass="62876">MYSRHCLFFLFLARNIYQLYLFLGSLLCFSMLRSMTSGNIHLPAIFQAYPNYLTAFCPSRWCEARGDPRSIKPPSSIQEPIPCENWRMVGGQLWFLGDDSELKAMPHELPSREFQRDFVPKELRGSKVLQLDTDRHVWTLYCEKVLAEKPITLPFYLCGLPVITMLPISPVLTARRKKDPMKKVRFSLDSDLESEHTKAVWKIFPFAAAFCIWMNGHLQLLAPQLSEEDISQLTIPSRVAGLEVSVSRWTPTPTAIGSKLNQNQTPPESSPRVKIGNTESIAGVKVKGISGKFNGQNFLSTSTHAVFEGTTGKRFQTRHVPHKIDKLRDRFGRIFGSKPSDVVLGGIEVCDLQGKVIGRTIDELIYDGRSVASNAVFPDAMPYDLCLVKLLSETPSSIRFPQRSQALSWYPGGHLPSGRDVTILDDDGECEGKSFSSGVYATREIKVRKGGDIVVLSRDVVDTAILFRRHAKPLEDKNCMSGAAVLTRDDKRKWSQVVGFQSFQFVPPAARGRPEHLSNEDRLQEDIRLGNPLNSCICGARPVHHRLRDEMEIINGDSVT</sequence>
<keyword evidence="4" id="KW-1185">Reference proteome</keyword>
<name>A0ABR4ARV1_9LECA</name>
<evidence type="ECO:0000256" key="1">
    <source>
        <dbReference type="SAM" id="MobiDB-lite"/>
    </source>
</evidence>
<reference evidence="3 4" key="1">
    <citation type="submission" date="2024-09" db="EMBL/GenBank/DDBJ databases">
        <title>Rethinking Asexuality: The Enigmatic Case of Functional Sexual Genes in Lepraria (Stereocaulaceae).</title>
        <authorList>
            <person name="Doellman M."/>
            <person name="Sun Y."/>
            <person name="Barcenas-Pena A."/>
            <person name="Lumbsch H.T."/>
            <person name="Grewe F."/>
        </authorList>
    </citation>
    <scope>NUCLEOTIDE SEQUENCE [LARGE SCALE GENOMIC DNA]</scope>
    <source>
        <strain evidence="3 4">Grewe 0041</strain>
    </source>
</reference>
<keyword evidence="2" id="KW-0472">Membrane</keyword>
<comment type="caution">
    <text evidence="3">The sequence shown here is derived from an EMBL/GenBank/DDBJ whole genome shotgun (WGS) entry which is preliminary data.</text>
</comment>